<evidence type="ECO:0000256" key="5">
    <source>
        <dbReference type="ARBA" id="ARBA00022884"/>
    </source>
</evidence>
<dbReference type="Pfam" id="PF05383">
    <property type="entry name" value="La"/>
    <property type="match status" value="1"/>
</dbReference>
<evidence type="ECO:0000256" key="6">
    <source>
        <dbReference type="PROSITE-ProRule" id="PRU00332"/>
    </source>
</evidence>
<evidence type="ECO:0000256" key="1">
    <source>
        <dbReference type="ARBA" id="ARBA00022679"/>
    </source>
</evidence>
<dbReference type="InterPro" id="IPR036388">
    <property type="entry name" value="WH-like_DNA-bd_sf"/>
</dbReference>
<reference evidence="10 11" key="1">
    <citation type="submission" date="2024-02" db="EMBL/GenBank/DDBJ databases">
        <authorList>
            <person name="Chen Y."/>
            <person name="Shah S."/>
            <person name="Dougan E. K."/>
            <person name="Thang M."/>
            <person name="Chan C."/>
        </authorList>
    </citation>
    <scope>NUCLEOTIDE SEQUENCE [LARGE SCALE GENOMIC DNA]</scope>
</reference>
<keyword evidence="5 6" id="KW-0694">RNA-binding</keyword>
<evidence type="ECO:0000256" key="2">
    <source>
        <dbReference type="ARBA" id="ARBA00022741"/>
    </source>
</evidence>
<dbReference type="GO" id="GO:0016301">
    <property type="term" value="F:kinase activity"/>
    <property type="evidence" value="ECO:0007669"/>
    <property type="project" value="UniProtKB-KW"/>
</dbReference>
<dbReference type="SMART" id="SM00715">
    <property type="entry name" value="LA"/>
    <property type="match status" value="1"/>
</dbReference>
<dbReference type="EMBL" id="CAXAMM010013647">
    <property type="protein sequence ID" value="CAK9031870.1"/>
    <property type="molecule type" value="Genomic_DNA"/>
</dbReference>
<evidence type="ECO:0000313" key="11">
    <source>
        <dbReference type="Proteomes" id="UP001642464"/>
    </source>
</evidence>
<accession>A0ABP0KYA0</accession>
<sequence>MRALSPSPPRVVGVWLHRLHFPEGASTPQPLRGDAAELTESEHKRRASLRALLQKAVLGQDVSAEAGSRSLARYPEGEALTLNETHINYTVEGGSIPLIPLLLADVVDEPVRKRPAFGRTEHATHIVLVAPRAHAELSEDPESSSQIWLLCVGRCADQELIHFLFSLGRRGALRWDVKQSYSISRKVCGIGGQGAVFTGAARSPTKDVHLIIKEDKPMLNVENLHNFDMVAVKVWNSNNTTALRSEVGLLQKMCGHPNISAFLGVFCELGDESMAQKTQWVTVVELCPGGDLFELVSDIAIQQENAMQIMIGIFSALVYLHASKIAHRDVKAENVVLRGERAVLIDFGIACRIDDVEAMTKRVGSPGYVAPEIIMSKRYNEKVDVFSAGVILYFMLRSKLPFSADSQDAILEKTVRCEVSYSSDRFLHVSSGLMDIMKLTINKDVNSRPGALECFYKVYAMARKEVRTSEAFRFAKLGLALLGDIQADRESHRSRRATQPTHSAPLDPSFMTKTSSAPSPPSASSDSQHLLAPPGRDQRPSSASTPRSDPPETETLSLNAFEPSSTDLADALPPERQRSSSSAGSVWQLIQGIQEIPTAAMRRFRKISGSSSFSAVRQICNVAGDLPRVIGMTPDNSVSAGEFTSIAEDEGQQPIRSDTLQLSAGTVAKMEEDLFDILQDEESFSDARGLMQSMLDIIGKDHTAALLKTCGEVLPLVEEGNLITSEVRPEDDLQFRMEVGLELVYSSQAEPEVLIGLYKKDDWKDEKDGVWEALFFYDIDDFKSRLTYMRQVYQDCSLGIFPDFKGMGDDPWMVYSHDQIQDILLHACTARDEEVFKREKVEQLVKDLQDDNAKLTEELERRRKEQTEMEKDIQLQTERVEVAAKARIEDLQKQLAELHAAEAAKDELQKDLDRSRLEESTTRQMHEDMQKQLAERERKLQDDNAKLTEELERRRKEQTEMEKDIQLQTERVEVAAKARIEDLQKQLAELHAAEAAKDELQKDLERSRLEESAIRKQHEDLQKQLAERERHFEERLRTSQLERDQLRSELDTMKRTAAAEAADWQAERQKLQAQIARQLGQEQTEHAASADDQPTGFLGSLQSLMKPSCIAETLLKLLWRHQREIHLSHNEIGHRGVAMLLAVLAMHPKEAYPRSVEHLDEAIPCWLRLEHNQATSIEHLLSALEKDPVRLRYCMAPRGETASCSVFRCSEASANKEETPHAHLYCITKQKENVELTEQPQLETMVLSIADAVVAGRFDLPQADPVERHVALPAPEDAVLCRKVQLHVDAEQGAGLEMTVHSYGYHVDKVEEQPGQDLEPGDVLLSVDGEALWGDLSEDELNEVFGREFADGATVLTAKADAVDGCHVWQPLGTDLCRAAPLIAALREDLGIMGNSFGVSAELDEEGAVWLRGPAGGQRGALAELPNLVRFYFPELRDRAWPSHQWVKANKLGENKNGRGSVSSAERVDPVEVYQDLTEWQSALRKQCKEDDDIFDEDLPVEPLEAPDEGPEIFEGETILPELDMSRPFKMLILVGFPGSGKSCVAARLAAHLGYDIVNQDTLGDRKACVQAAREALAECRRLVVDRCNCTRLQRRVWLELADDYEVGAACIWLDIPEEICDERVLQRFGHRTLPPEDKSLEVIDGFAQRFEPPMEAEGFVRWRVKDDGDLEEALAEYEELVKESEAGSLEAEVEETPSEAPSAPRKRRRLDAEAAAAGVPKADLHGRASRSSFLRDVRRQVEYYFSDRNLKKDWFFQDKITSEPEPGWLELQWIMSCPRIAQKHQAKEKDVLEALKSSVLSVKEADGCHWVARSQPLPPLEVERPESELLHNSVNQEEEHEDAEASKAQDEPKGSPEEADLAVQRLQQDADLEASQDEDDEELSADPYM</sequence>
<feature type="region of interest" description="Disordered" evidence="7">
    <location>
        <begin position="1820"/>
        <end position="1890"/>
    </location>
</feature>
<name>A0ABP0KYA0_9DINO</name>
<keyword evidence="3 10" id="KW-0418">Kinase</keyword>
<dbReference type="PROSITE" id="PS50961">
    <property type="entry name" value="HTH_LA"/>
    <property type="match status" value="1"/>
</dbReference>
<keyword evidence="4" id="KW-0067">ATP-binding</keyword>
<dbReference type="SUPFAM" id="SSF52540">
    <property type="entry name" value="P-loop containing nucleoside triphosphate hydrolases"/>
    <property type="match status" value="1"/>
</dbReference>
<evidence type="ECO:0000256" key="7">
    <source>
        <dbReference type="SAM" id="MobiDB-lite"/>
    </source>
</evidence>
<keyword evidence="11" id="KW-1185">Reference proteome</keyword>
<protein>
    <submittedName>
        <fullName evidence="10">Serine/threonine-protein kinase PEPKR2 (Protein PHOSPHOENOLPYRUVATE CARBOXYLASE-RELATED KINASE 2)</fullName>
    </submittedName>
</protein>
<feature type="compositionally biased region" description="Acidic residues" evidence="7">
    <location>
        <begin position="1871"/>
        <end position="1890"/>
    </location>
</feature>
<evidence type="ECO:0000256" key="3">
    <source>
        <dbReference type="ARBA" id="ARBA00022777"/>
    </source>
</evidence>
<dbReference type="SMART" id="SM00220">
    <property type="entry name" value="S_TKc"/>
    <property type="match status" value="1"/>
</dbReference>
<proteinExistence type="predicted"/>
<evidence type="ECO:0000259" key="9">
    <source>
        <dbReference type="PROSITE" id="PS50961"/>
    </source>
</evidence>
<dbReference type="PROSITE" id="PS00108">
    <property type="entry name" value="PROTEIN_KINASE_ST"/>
    <property type="match status" value="1"/>
</dbReference>
<dbReference type="Pfam" id="PF00069">
    <property type="entry name" value="Pkinase"/>
    <property type="match status" value="1"/>
</dbReference>
<evidence type="ECO:0000256" key="4">
    <source>
        <dbReference type="ARBA" id="ARBA00022840"/>
    </source>
</evidence>
<dbReference type="InterPro" id="IPR006630">
    <property type="entry name" value="La_HTH"/>
</dbReference>
<gene>
    <name evidence="10" type="ORF">SCF082_LOCUS19812</name>
</gene>
<dbReference type="PANTHER" id="PTHR24348">
    <property type="entry name" value="SERINE/THREONINE-PROTEIN KINASE UNC-51-RELATED"/>
    <property type="match status" value="1"/>
</dbReference>
<dbReference type="InterPro" id="IPR000719">
    <property type="entry name" value="Prot_kinase_dom"/>
</dbReference>
<organism evidence="10 11">
    <name type="scientific">Durusdinium trenchii</name>
    <dbReference type="NCBI Taxonomy" id="1381693"/>
    <lineage>
        <taxon>Eukaryota</taxon>
        <taxon>Sar</taxon>
        <taxon>Alveolata</taxon>
        <taxon>Dinophyceae</taxon>
        <taxon>Suessiales</taxon>
        <taxon>Symbiodiniaceae</taxon>
        <taxon>Durusdinium</taxon>
    </lineage>
</organism>
<dbReference type="PROSITE" id="PS50011">
    <property type="entry name" value="PROTEIN_KINASE_DOM"/>
    <property type="match status" value="1"/>
</dbReference>
<keyword evidence="2" id="KW-0547">Nucleotide-binding</keyword>
<feature type="region of interest" description="Disordered" evidence="7">
    <location>
        <begin position="1686"/>
        <end position="1708"/>
    </location>
</feature>
<evidence type="ECO:0000259" key="8">
    <source>
        <dbReference type="PROSITE" id="PS50011"/>
    </source>
</evidence>
<feature type="region of interest" description="Disordered" evidence="7">
    <location>
        <begin position="489"/>
        <end position="585"/>
    </location>
</feature>
<dbReference type="InterPro" id="IPR045269">
    <property type="entry name" value="Atg1-like"/>
</dbReference>
<dbReference type="InterPro" id="IPR011009">
    <property type="entry name" value="Kinase-like_dom_sf"/>
</dbReference>
<feature type="domain" description="HTH La-type RNA-binding" evidence="9">
    <location>
        <begin position="1728"/>
        <end position="1822"/>
    </location>
</feature>
<dbReference type="InterPro" id="IPR008271">
    <property type="entry name" value="Ser/Thr_kinase_AS"/>
</dbReference>
<feature type="compositionally biased region" description="Basic and acidic residues" evidence="7">
    <location>
        <begin position="1844"/>
        <end position="1857"/>
    </location>
</feature>
<comment type="caution">
    <text evidence="10">The sequence shown here is derived from an EMBL/GenBank/DDBJ whole genome shotgun (WGS) entry which is preliminary data.</text>
</comment>
<dbReference type="SUPFAM" id="SSF56112">
    <property type="entry name" value="Protein kinase-like (PK-like)"/>
    <property type="match status" value="1"/>
</dbReference>
<feature type="region of interest" description="Disordered" evidence="7">
    <location>
        <begin position="906"/>
        <end position="946"/>
    </location>
</feature>
<dbReference type="Gene3D" id="1.10.10.10">
    <property type="entry name" value="Winged helix-like DNA-binding domain superfamily/Winged helix DNA-binding domain"/>
    <property type="match status" value="1"/>
</dbReference>
<dbReference type="Proteomes" id="UP001642464">
    <property type="component" value="Unassembled WGS sequence"/>
</dbReference>
<dbReference type="InterPro" id="IPR036390">
    <property type="entry name" value="WH_DNA-bd_sf"/>
</dbReference>
<dbReference type="Gene3D" id="3.40.50.300">
    <property type="entry name" value="P-loop containing nucleotide triphosphate hydrolases"/>
    <property type="match status" value="1"/>
</dbReference>
<dbReference type="PANTHER" id="PTHR24348:SF22">
    <property type="entry name" value="NON-SPECIFIC SERINE_THREONINE PROTEIN KINASE"/>
    <property type="match status" value="1"/>
</dbReference>
<dbReference type="Pfam" id="PF13671">
    <property type="entry name" value="AAA_33"/>
    <property type="match status" value="1"/>
</dbReference>
<evidence type="ECO:0000313" key="10">
    <source>
        <dbReference type="EMBL" id="CAK9031870.1"/>
    </source>
</evidence>
<dbReference type="CDD" id="cd07323">
    <property type="entry name" value="LAM"/>
    <property type="match status" value="1"/>
</dbReference>
<dbReference type="SUPFAM" id="SSF46785">
    <property type="entry name" value="Winged helix' DNA-binding domain"/>
    <property type="match status" value="1"/>
</dbReference>
<dbReference type="InterPro" id="IPR027417">
    <property type="entry name" value="P-loop_NTPase"/>
</dbReference>
<dbReference type="Gene3D" id="1.10.510.10">
    <property type="entry name" value="Transferase(Phosphotransferase) domain 1"/>
    <property type="match status" value="1"/>
</dbReference>
<feature type="compositionally biased region" description="Polar residues" evidence="7">
    <location>
        <begin position="554"/>
        <end position="567"/>
    </location>
</feature>
<keyword evidence="1" id="KW-0808">Transferase</keyword>
<feature type="domain" description="Protein kinase" evidence="8">
    <location>
        <begin position="182"/>
        <end position="460"/>
    </location>
</feature>